<organism evidence="2 3">
    <name type="scientific">Micromonospora tarensis</name>
    <dbReference type="NCBI Taxonomy" id="2806100"/>
    <lineage>
        <taxon>Bacteria</taxon>
        <taxon>Bacillati</taxon>
        <taxon>Actinomycetota</taxon>
        <taxon>Actinomycetes</taxon>
        <taxon>Micromonosporales</taxon>
        <taxon>Micromonosporaceae</taxon>
        <taxon>Micromonospora</taxon>
    </lineage>
</organism>
<sequence>MSQVQMVDREQAKSRRVISEGKIRKVVDYFGGAAAAGGAQAYLVEQKNYVTRAHFHPTDQFQILLGAEGSLFGRRPVSALEVHYADAYTVYGPLVGGDPPLRYFTLRATPTDVTEYMPEARERRRERGGRSLSRRLEPTARVALGQAVYSPLLDDDGHLGIAEINAGADATVSVPASGPVGQFVFVVEGTLRWRDGSYGPESVGWQPAGEPGFTGTAGPAGARLLTLRFRDRAGAETPDDGRDGPSAGLAEGRADD</sequence>
<comment type="caution">
    <text evidence="2">The sequence shown here is derived from an EMBL/GenBank/DDBJ whole genome shotgun (WGS) entry which is preliminary data.</text>
</comment>
<dbReference type="RefSeq" id="WP_203146723.1">
    <property type="nucleotide sequence ID" value="NZ_JAEVHL010000004.1"/>
</dbReference>
<accession>A0ABS1YA74</accession>
<evidence type="ECO:0008006" key="4">
    <source>
        <dbReference type="Google" id="ProtNLM"/>
    </source>
</evidence>
<gene>
    <name evidence="2" type="ORF">JM949_01870</name>
</gene>
<keyword evidence="3" id="KW-1185">Reference proteome</keyword>
<evidence type="ECO:0000313" key="2">
    <source>
        <dbReference type="EMBL" id="MBM0274298.1"/>
    </source>
</evidence>
<reference evidence="2 3" key="1">
    <citation type="submission" date="2021-01" db="EMBL/GenBank/DDBJ databases">
        <title>Draft genome sequence of Micromonospora sp. strain STR1s_6.</title>
        <authorList>
            <person name="Karlyshev A."/>
            <person name="Jawad R."/>
        </authorList>
    </citation>
    <scope>NUCLEOTIDE SEQUENCE [LARGE SCALE GENOMIC DNA]</scope>
    <source>
        <strain evidence="2 3">STR1S-6</strain>
    </source>
</reference>
<proteinExistence type="predicted"/>
<protein>
    <recommendedName>
        <fullName evidence="4">Cupin domain-containing protein</fullName>
    </recommendedName>
</protein>
<dbReference type="Proteomes" id="UP000622245">
    <property type="component" value="Unassembled WGS sequence"/>
</dbReference>
<dbReference type="EMBL" id="JAEVHL010000004">
    <property type="protein sequence ID" value="MBM0274298.1"/>
    <property type="molecule type" value="Genomic_DNA"/>
</dbReference>
<name>A0ABS1YA74_9ACTN</name>
<feature type="compositionally biased region" description="Basic and acidic residues" evidence="1">
    <location>
        <begin position="229"/>
        <end position="243"/>
    </location>
</feature>
<evidence type="ECO:0000256" key="1">
    <source>
        <dbReference type="SAM" id="MobiDB-lite"/>
    </source>
</evidence>
<evidence type="ECO:0000313" key="3">
    <source>
        <dbReference type="Proteomes" id="UP000622245"/>
    </source>
</evidence>
<feature type="region of interest" description="Disordered" evidence="1">
    <location>
        <begin position="229"/>
        <end position="256"/>
    </location>
</feature>